<reference evidence="3" key="1">
    <citation type="submission" date="2022-10" db="EMBL/GenBank/DDBJ databases">
        <title>Description of Fervidibacillus gen. nov. in the family Fervidibacillaceae fam. nov. with two species, Fervidibacillus albus sp. nov., and Fervidibacillus halotolerans sp. nov., isolated from tidal flat sediments.</title>
        <authorList>
            <person name="Kwon K.K."/>
            <person name="Yang S.-H."/>
        </authorList>
    </citation>
    <scope>NUCLEOTIDE SEQUENCE</scope>
    <source>
        <strain evidence="3">JCM 19140</strain>
    </source>
</reference>
<dbReference type="PANTHER" id="PTHR13947:SF37">
    <property type="entry name" value="LD18367P"/>
    <property type="match status" value="1"/>
</dbReference>
<dbReference type="Pfam" id="PF00583">
    <property type="entry name" value="Acetyltransf_1"/>
    <property type="match status" value="1"/>
</dbReference>
<evidence type="ECO:0000256" key="1">
    <source>
        <dbReference type="ARBA" id="ARBA00022679"/>
    </source>
</evidence>
<name>A0AAE3IU85_9BACI</name>
<dbReference type="CDD" id="cd04301">
    <property type="entry name" value="NAT_SF"/>
    <property type="match status" value="1"/>
</dbReference>
<protein>
    <submittedName>
        <fullName evidence="3">GNAT family N-acetyltransferase</fullName>
    </submittedName>
</protein>
<dbReference type="InterPro" id="IPR050769">
    <property type="entry name" value="NAT_camello-type"/>
</dbReference>
<accession>A0AAE3IU85</accession>
<evidence type="ECO:0000259" key="2">
    <source>
        <dbReference type="PROSITE" id="PS51186"/>
    </source>
</evidence>
<dbReference type="Proteomes" id="UP001209318">
    <property type="component" value="Unassembled WGS sequence"/>
</dbReference>
<comment type="caution">
    <text evidence="3">The sequence shown here is derived from an EMBL/GenBank/DDBJ whole genome shotgun (WGS) entry which is preliminary data.</text>
</comment>
<keyword evidence="4" id="KW-1185">Reference proteome</keyword>
<dbReference type="InterPro" id="IPR000182">
    <property type="entry name" value="GNAT_dom"/>
</dbReference>
<feature type="domain" description="N-acetyltransferase" evidence="2">
    <location>
        <begin position="1"/>
        <end position="150"/>
    </location>
</feature>
<organism evidence="3 4">
    <name type="scientific">Perspicuibacillus lycopersici</name>
    <dbReference type="NCBI Taxonomy" id="1325689"/>
    <lineage>
        <taxon>Bacteria</taxon>
        <taxon>Bacillati</taxon>
        <taxon>Bacillota</taxon>
        <taxon>Bacilli</taxon>
        <taxon>Bacillales</taxon>
        <taxon>Bacillaceae</taxon>
        <taxon>Perspicuibacillus</taxon>
    </lineage>
</organism>
<dbReference type="RefSeq" id="WP_263073896.1">
    <property type="nucleotide sequence ID" value="NZ_JAOUSF010000004.1"/>
</dbReference>
<gene>
    <name evidence="3" type="ORF">OEV98_13715</name>
</gene>
<evidence type="ECO:0000313" key="3">
    <source>
        <dbReference type="EMBL" id="MCU9614596.1"/>
    </source>
</evidence>
<dbReference type="SUPFAM" id="SSF55729">
    <property type="entry name" value="Acyl-CoA N-acyltransferases (Nat)"/>
    <property type="match status" value="1"/>
</dbReference>
<dbReference type="PROSITE" id="PS51186">
    <property type="entry name" value="GNAT"/>
    <property type="match status" value="1"/>
</dbReference>
<evidence type="ECO:0000313" key="4">
    <source>
        <dbReference type="Proteomes" id="UP001209318"/>
    </source>
</evidence>
<dbReference type="PANTHER" id="PTHR13947">
    <property type="entry name" value="GNAT FAMILY N-ACETYLTRANSFERASE"/>
    <property type="match status" value="1"/>
</dbReference>
<dbReference type="EMBL" id="JAOUSF010000004">
    <property type="protein sequence ID" value="MCU9614596.1"/>
    <property type="molecule type" value="Genomic_DNA"/>
</dbReference>
<dbReference type="GO" id="GO:0008080">
    <property type="term" value="F:N-acetyltransferase activity"/>
    <property type="evidence" value="ECO:0007669"/>
    <property type="project" value="InterPro"/>
</dbReference>
<keyword evidence="1" id="KW-0808">Transferase</keyword>
<proteinExistence type="predicted"/>
<dbReference type="InterPro" id="IPR016181">
    <property type="entry name" value="Acyl_CoA_acyltransferase"/>
</dbReference>
<sequence length="150" mass="16895">MKIIKLVSAELAPMELLLTADPARERIEEYLDKGECYVLQKDAEVIGTYVLLQTSASTIELMNLAVHENYQGKGLGKNLIKDAILRAKQAGYQTLEVGTGNSSFGQLALYQKCGFRIIGVDQNFFLRNYDEPIMENGIWCRDMIRLSQTL</sequence>
<dbReference type="AlphaFoldDB" id="A0AAE3IU85"/>
<dbReference type="Gene3D" id="3.40.630.30">
    <property type="match status" value="1"/>
</dbReference>